<dbReference type="InterPro" id="IPR011013">
    <property type="entry name" value="Gal_mutarotase_sf_dom"/>
</dbReference>
<dbReference type="InterPro" id="IPR000601">
    <property type="entry name" value="PKD_dom"/>
</dbReference>
<dbReference type="SUPFAM" id="SSF74650">
    <property type="entry name" value="Galactose mutarotase-like"/>
    <property type="match status" value="1"/>
</dbReference>
<dbReference type="InterPro" id="IPR013783">
    <property type="entry name" value="Ig-like_fold"/>
</dbReference>
<comment type="caution">
    <text evidence="10">The sequence shown here is derived from an EMBL/GenBank/DDBJ whole genome shotgun (WGS) entry which is preliminary data.</text>
</comment>
<evidence type="ECO:0000259" key="9">
    <source>
        <dbReference type="PROSITE" id="PS50093"/>
    </source>
</evidence>
<evidence type="ECO:0000256" key="1">
    <source>
        <dbReference type="ARBA" id="ARBA00001412"/>
    </source>
</evidence>
<dbReference type="Pfam" id="PF02929">
    <property type="entry name" value="Bgal_small_N"/>
    <property type="match status" value="1"/>
</dbReference>
<proteinExistence type="inferred from homology"/>
<dbReference type="EMBL" id="JAANNP010000066">
    <property type="protein sequence ID" value="NHC15886.1"/>
    <property type="molecule type" value="Genomic_DNA"/>
</dbReference>
<keyword evidence="4" id="KW-0732">Signal</keyword>
<dbReference type="SUPFAM" id="SSF51445">
    <property type="entry name" value="(Trans)glycosidases"/>
    <property type="match status" value="1"/>
</dbReference>
<evidence type="ECO:0000256" key="2">
    <source>
        <dbReference type="ARBA" id="ARBA00007401"/>
    </source>
</evidence>
<accession>A0ABX0H202</accession>
<dbReference type="InterPro" id="IPR032312">
    <property type="entry name" value="LacZ_4"/>
</dbReference>
<dbReference type="Pfam" id="PF13385">
    <property type="entry name" value="Laminin_G_3"/>
    <property type="match status" value="1"/>
</dbReference>
<evidence type="ECO:0000256" key="5">
    <source>
        <dbReference type="ARBA" id="ARBA00022801"/>
    </source>
</evidence>
<dbReference type="InterPro" id="IPR013222">
    <property type="entry name" value="Glyco_hyd_98_carb-bd"/>
</dbReference>
<name>A0ABX0H202_9ACTN</name>
<comment type="catalytic activity">
    <reaction evidence="1">
        <text>Hydrolysis of terminal non-reducing beta-D-galactose residues in beta-D-galactosides.</text>
        <dbReference type="EC" id="3.2.1.23"/>
    </reaction>
</comment>
<evidence type="ECO:0000256" key="3">
    <source>
        <dbReference type="ARBA" id="ARBA00012756"/>
    </source>
</evidence>
<dbReference type="Gene3D" id="2.70.98.10">
    <property type="match status" value="1"/>
</dbReference>
<keyword evidence="5" id="KW-0378">Hydrolase</keyword>
<dbReference type="InterPro" id="IPR006558">
    <property type="entry name" value="LamG-like"/>
</dbReference>
<dbReference type="CDD" id="cd00146">
    <property type="entry name" value="PKD"/>
    <property type="match status" value="1"/>
</dbReference>
<evidence type="ECO:0000313" key="10">
    <source>
        <dbReference type="EMBL" id="NHC15886.1"/>
    </source>
</evidence>
<dbReference type="PROSITE" id="PS50093">
    <property type="entry name" value="PKD"/>
    <property type="match status" value="1"/>
</dbReference>
<dbReference type="InterPro" id="IPR050347">
    <property type="entry name" value="Bact_Beta-galactosidase"/>
</dbReference>
<dbReference type="PANTHER" id="PTHR46323">
    <property type="entry name" value="BETA-GALACTOSIDASE"/>
    <property type="match status" value="1"/>
</dbReference>
<dbReference type="InterPro" id="IPR035986">
    <property type="entry name" value="PKD_dom_sf"/>
</dbReference>
<dbReference type="InterPro" id="IPR038637">
    <property type="entry name" value="NPCBM_sf"/>
</dbReference>
<dbReference type="InterPro" id="IPR013320">
    <property type="entry name" value="ConA-like_dom_sf"/>
</dbReference>
<reference evidence="10 11" key="1">
    <citation type="submission" date="2020-03" db="EMBL/GenBank/DDBJ databases">
        <title>Two novel Motilibacter sp.</title>
        <authorList>
            <person name="Liu S."/>
        </authorList>
    </citation>
    <scope>NUCLEOTIDE SEQUENCE [LARGE SCALE GENOMIC DNA]</scope>
    <source>
        <strain evidence="10 11">E257</strain>
    </source>
</reference>
<evidence type="ECO:0000313" key="11">
    <source>
        <dbReference type="Proteomes" id="UP000800981"/>
    </source>
</evidence>
<evidence type="ECO:0000256" key="4">
    <source>
        <dbReference type="ARBA" id="ARBA00022729"/>
    </source>
</evidence>
<dbReference type="InterPro" id="IPR006103">
    <property type="entry name" value="Glyco_hydro_2_cat"/>
</dbReference>
<evidence type="ECO:0000256" key="7">
    <source>
        <dbReference type="ARBA" id="ARBA00023295"/>
    </source>
</evidence>
<dbReference type="Pfam" id="PF08305">
    <property type="entry name" value="NPCBM"/>
    <property type="match status" value="1"/>
</dbReference>
<dbReference type="SUPFAM" id="SSF49785">
    <property type="entry name" value="Galactose-binding domain-like"/>
    <property type="match status" value="1"/>
</dbReference>
<keyword evidence="7" id="KW-0326">Glycosidase</keyword>
<dbReference type="Pfam" id="PF02836">
    <property type="entry name" value="Glyco_hydro_2_C"/>
    <property type="match status" value="2"/>
</dbReference>
<dbReference type="Gene3D" id="3.20.20.80">
    <property type="entry name" value="Glycosidases"/>
    <property type="match status" value="2"/>
</dbReference>
<keyword evidence="11" id="KW-1185">Reference proteome</keyword>
<dbReference type="Proteomes" id="UP000800981">
    <property type="component" value="Unassembled WGS sequence"/>
</dbReference>
<dbReference type="InterPro" id="IPR004199">
    <property type="entry name" value="B-gal_small/dom_5"/>
</dbReference>
<evidence type="ECO:0000256" key="8">
    <source>
        <dbReference type="SAM" id="MobiDB-lite"/>
    </source>
</evidence>
<dbReference type="SUPFAM" id="SSF49899">
    <property type="entry name" value="Concanavalin A-like lectins/glucanases"/>
    <property type="match status" value="1"/>
</dbReference>
<dbReference type="SMART" id="SM00560">
    <property type="entry name" value="LamGL"/>
    <property type="match status" value="1"/>
</dbReference>
<protein>
    <recommendedName>
        <fullName evidence="3">beta-galactosidase</fullName>
        <ecNumber evidence="3">3.2.1.23</ecNumber>
    </recommendedName>
</protein>
<keyword evidence="6" id="KW-1015">Disulfide bond</keyword>
<dbReference type="Pfam" id="PF16353">
    <property type="entry name" value="LacZ_4"/>
    <property type="match status" value="1"/>
</dbReference>
<dbReference type="InterPro" id="IPR014718">
    <property type="entry name" value="GH-type_carb-bd"/>
</dbReference>
<feature type="domain" description="PKD" evidence="9">
    <location>
        <begin position="999"/>
        <end position="1054"/>
    </location>
</feature>
<feature type="non-terminal residue" evidence="10">
    <location>
        <position position="1"/>
    </location>
</feature>
<evidence type="ECO:0000256" key="6">
    <source>
        <dbReference type="ARBA" id="ARBA00023157"/>
    </source>
</evidence>
<dbReference type="Gene3D" id="2.60.40.10">
    <property type="entry name" value="Immunoglobulins"/>
    <property type="match status" value="2"/>
</dbReference>
<dbReference type="InterPro" id="IPR017853">
    <property type="entry name" value="GH"/>
</dbReference>
<dbReference type="PANTHER" id="PTHR46323:SF2">
    <property type="entry name" value="BETA-GALACTOSIDASE"/>
    <property type="match status" value="1"/>
</dbReference>
<dbReference type="SUPFAM" id="SSF49299">
    <property type="entry name" value="PKD domain"/>
    <property type="match status" value="1"/>
</dbReference>
<dbReference type="Gene3D" id="2.60.120.1060">
    <property type="entry name" value="NPCBM/NEW2 domain"/>
    <property type="match status" value="1"/>
</dbReference>
<dbReference type="RefSeq" id="WP_166284370.1">
    <property type="nucleotide sequence ID" value="NZ_JAANNP010000066.1"/>
</dbReference>
<organism evidence="10 11">
    <name type="scientific">Motilibacter deserti</name>
    <dbReference type="NCBI Taxonomy" id="2714956"/>
    <lineage>
        <taxon>Bacteria</taxon>
        <taxon>Bacillati</taxon>
        <taxon>Actinomycetota</taxon>
        <taxon>Actinomycetes</taxon>
        <taxon>Motilibacterales</taxon>
        <taxon>Motilibacteraceae</taxon>
        <taxon>Motilibacter</taxon>
    </lineage>
</organism>
<dbReference type="SMART" id="SM01038">
    <property type="entry name" value="Bgal_small_N"/>
    <property type="match status" value="1"/>
</dbReference>
<dbReference type="InterPro" id="IPR036156">
    <property type="entry name" value="Beta-gal/glucu_dom_sf"/>
</dbReference>
<feature type="region of interest" description="Disordered" evidence="8">
    <location>
        <begin position="458"/>
        <end position="480"/>
    </location>
</feature>
<dbReference type="InterPro" id="IPR008979">
    <property type="entry name" value="Galactose-bd-like_sf"/>
</dbReference>
<dbReference type="SUPFAM" id="SSF49303">
    <property type="entry name" value="beta-Galactosidase/glucuronidase domain"/>
    <property type="match status" value="1"/>
</dbReference>
<gene>
    <name evidence="10" type="ORF">G9H71_19060</name>
</gene>
<comment type="similarity">
    <text evidence="2">Belongs to the glycosyl hydrolase 2 family.</text>
</comment>
<dbReference type="SMART" id="SM00776">
    <property type="entry name" value="NPCBM"/>
    <property type="match status" value="1"/>
</dbReference>
<sequence>ERPFVLIEYSHAMGNSNGNLKDYWDIIRSHPERLQGGYIWDFVDQSLWTKVPAKRTIQESGPKKLTAAVARRASIEPTGLSGKATFGNDPSLDLTSSVTLEAVVTPQAQSMSQGTIASKGDHQYALKQNGTSLSFYIYGTNGGWTEYGTAVPATGWVGKQHRVAGVYDKAAGNIKLYIDGALAGRKNVAGPMTASDQPFMIGGESEHSDRAFVGEVSGVRLYDRALSAAEVADAGRTSTDPAVRLWFDASATTITETGGSDEKYLAYGGDWGDEPNDGNFVGNGIVLADRTETPKTAEVKQVYQDIQVAADDVVNGEVAITNEALFRNVNEYDVTWQLLRDATVVQQGTLSPAEADVAPGTTKTVDIPFTKPASLPAGSEYWLNVQFRLKSDTLWADKGYVQAKQQLEVPFGAPGVVPADLSAMPSLTSQESTDEVTVSGDGFAVTVDKKQGTLSSFTSQGQELLRSGPRPNYWRAPTDNDVGTNLASTARTWRYAGRDWAISDVEVEPLLDKAVRVTVTGTVPTTTPSKASMTYTVFGDGQVKVSSTLTPGSSSLPFIPEVGTMMTLPSSLETLTWYGRGPHESMLDRKASADVGEYSGAVSDQVTKYLRPQESGNKTDVRWAALTDPSGNGLLVSGDGVLEVNASHYTPEDLSQVIGRNGQHWYDTPARDEVVLRVNLHQMGVGSDDSWGAPTHDEYKLFANRSYGYSYRLAPIRTGQDAMQLSRRAVAADLVTDLRVDGTTVSGFTPGGGDYAYTAFSGEPTPTVEVDTAAGVTVERGKVTVPGTYRVVATSPDGKRTEAYTIRFTSTDVSYLSDRQWASATTGWGSIGRDVSVDGNPIRVRSADGSARTYAKGLGVHADSQLVYELSKLNLSRFQAVVGVDQEVPANAKSSVEFRVLLDGKEAFDSGAMTRGTAAVPVDLDVRGVKQLTLITGDSGNGNQEDHTDWADAKLIAAPSVPMAAADDLSFPVGRSSAAALATVTASGMTASQLSATIDWGDGSTTTGTLAGPTGNWGVFGSHAYAEAGAYTVAVRVSGPGGAVGTSMTTIRVG</sequence>
<dbReference type="EC" id="3.2.1.23" evidence="3"/>
<dbReference type="Gene3D" id="2.60.120.200">
    <property type="match status" value="1"/>
</dbReference>